<keyword evidence="3" id="KW-1185">Reference proteome</keyword>
<dbReference type="CDD" id="cd04301">
    <property type="entry name" value="NAT_SF"/>
    <property type="match status" value="1"/>
</dbReference>
<evidence type="ECO:0000259" key="1">
    <source>
        <dbReference type="PROSITE" id="PS51186"/>
    </source>
</evidence>
<keyword evidence="2" id="KW-0012">Acyltransferase</keyword>
<evidence type="ECO:0000313" key="2">
    <source>
        <dbReference type="EMBL" id="MDV5168089.1"/>
    </source>
</evidence>
<dbReference type="Gene3D" id="3.40.630.30">
    <property type="match status" value="1"/>
</dbReference>
<dbReference type="PROSITE" id="PS51186">
    <property type="entry name" value="GNAT"/>
    <property type="match status" value="1"/>
</dbReference>
<feature type="domain" description="N-acetyltransferase" evidence="1">
    <location>
        <begin position="2"/>
        <end position="153"/>
    </location>
</feature>
<reference evidence="2 3" key="1">
    <citation type="submission" date="2023-10" db="EMBL/GenBank/DDBJ databases">
        <title>Marine bacteria isolated from horseshoe crab.</title>
        <authorList>
            <person name="Cheng T.H."/>
        </authorList>
    </citation>
    <scope>NUCLEOTIDE SEQUENCE [LARGE SCALE GENOMIC DNA]</scope>
    <source>
        <strain evidence="2 3">HSC6</strain>
    </source>
</reference>
<evidence type="ECO:0000313" key="3">
    <source>
        <dbReference type="Proteomes" id="UP001186452"/>
    </source>
</evidence>
<comment type="caution">
    <text evidence="2">The sequence shown here is derived from an EMBL/GenBank/DDBJ whole genome shotgun (WGS) entry which is preliminary data.</text>
</comment>
<protein>
    <submittedName>
        <fullName evidence="2">GNAT family N-acetyltransferase</fullName>
        <ecNumber evidence="2">2.3.1.-</ecNumber>
    </submittedName>
</protein>
<proteinExistence type="predicted"/>
<sequence length="154" mass="17438">MRVIQQASFRDISDIIALTGRAIRTCIDEPSDIQDGLIASCADSVMWWRAHPDLALHYVYRIDGSVVGALLVKEYWNLSNLFVDPAYHHQGIARQLINKALEECKTRSPKQAVHLNASRYAVNFYQKLGFVPNGEPRDLPGGCFPFIYKFNQSP</sequence>
<name>A0ABU3ZD93_9GAMM</name>
<dbReference type="RefSeq" id="WP_317520732.1">
    <property type="nucleotide sequence ID" value="NZ_JAWJZI010000001.1"/>
</dbReference>
<dbReference type="PANTHER" id="PTHR43617">
    <property type="entry name" value="L-AMINO ACID N-ACETYLTRANSFERASE"/>
    <property type="match status" value="1"/>
</dbReference>
<dbReference type="Pfam" id="PF13673">
    <property type="entry name" value="Acetyltransf_10"/>
    <property type="match status" value="1"/>
</dbReference>
<gene>
    <name evidence="2" type="ORF">R2X38_03620</name>
</gene>
<keyword evidence="2" id="KW-0808">Transferase</keyword>
<dbReference type="InterPro" id="IPR016181">
    <property type="entry name" value="Acyl_CoA_acyltransferase"/>
</dbReference>
<dbReference type="InterPro" id="IPR000182">
    <property type="entry name" value="GNAT_dom"/>
</dbReference>
<dbReference type="SUPFAM" id="SSF55729">
    <property type="entry name" value="Acyl-CoA N-acyltransferases (Nat)"/>
    <property type="match status" value="1"/>
</dbReference>
<dbReference type="EMBL" id="JAWJZI010000001">
    <property type="protein sequence ID" value="MDV5168089.1"/>
    <property type="molecule type" value="Genomic_DNA"/>
</dbReference>
<dbReference type="GO" id="GO:0016746">
    <property type="term" value="F:acyltransferase activity"/>
    <property type="evidence" value="ECO:0007669"/>
    <property type="project" value="UniProtKB-KW"/>
</dbReference>
<dbReference type="EC" id="2.3.1.-" evidence="2"/>
<accession>A0ABU3ZD93</accession>
<dbReference type="Proteomes" id="UP001186452">
    <property type="component" value="Unassembled WGS sequence"/>
</dbReference>
<organism evidence="2 3">
    <name type="scientific">Photobacterium rosenbergii</name>
    <dbReference type="NCBI Taxonomy" id="294936"/>
    <lineage>
        <taxon>Bacteria</taxon>
        <taxon>Pseudomonadati</taxon>
        <taxon>Pseudomonadota</taxon>
        <taxon>Gammaproteobacteria</taxon>
        <taxon>Vibrionales</taxon>
        <taxon>Vibrionaceae</taxon>
        <taxon>Photobacterium</taxon>
    </lineage>
</organism>
<dbReference type="InterPro" id="IPR050276">
    <property type="entry name" value="MshD_Acetyltransferase"/>
</dbReference>
<dbReference type="PANTHER" id="PTHR43617:SF38">
    <property type="entry name" value="N-ACETYLTRANSFERASE DOMAIN-CONTAINING PROTEIN"/>
    <property type="match status" value="1"/>
</dbReference>